<dbReference type="EMBL" id="JAUEPO010000004">
    <property type="protein sequence ID" value="KAK3324596.1"/>
    <property type="molecule type" value="Genomic_DNA"/>
</dbReference>
<gene>
    <name evidence="1" type="ORF">B0T19DRAFT_444004</name>
</gene>
<evidence type="ECO:0000313" key="2">
    <source>
        <dbReference type="Proteomes" id="UP001286456"/>
    </source>
</evidence>
<name>A0AAE0IGE0_9PEZI</name>
<organism evidence="1 2">
    <name type="scientific">Cercophora scortea</name>
    <dbReference type="NCBI Taxonomy" id="314031"/>
    <lineage>
        <taxon>Eukaryota</taxon>
        <taxon>Fungi</taxon>
        <taxon>Dikarya</taxon>
        <taxon>Ascomycota</taxon>
        <taxon>Pezizomycotina</taxon>
        <taxon>Sordariomycetes</taxon>
        <taxon>Sordariomycetidae</taxon>
        <taxon>Sordariales</taxon>
        <taxon>Lasiosphaeriaceae</taxon>
        <taxon>Cercophora</taxon>
    </lineage>
</organism>
<comment type="caution">
    <text evidence="1">The sequence shown here is derived from an EMBL/GenBank/DDBJ whole genome shotgun (WGS) entry which is preliminary data.</text>
</comment>
<dbReference type="Proteomes" id="UP001286456">
    <property type="component" value="Unassembled WGS sequence"/>
</dbReference>
<reference evidence="1" key="2">
    <citation type="submission" date="2023-06" db="EMBL/GenBank/DDBJ databases">
        <authorList>
            <consortium name="Lawrence Berkeley National Laboratory"/>
            <person name="Haridas S."/>
            <person name="Hensen N."/>
            <person name="Bonometti L."/>
            <person name="Westerberg I."/>
            <person name="Brannstrom I.O."/>
            <person name="Guillou S."/>
            <person name="Cros-Aarteil S."/>
            <person name="Calhoun S."/>
            <person name="Kuo A."/>
            <person name="Mondo S."/>
            <person name="Pangilinan J."/>
            <person name="Riley R."/>
            <person name="Labutti K."/>
            <person name="Andreopoulos B."/>
            <person name="Lipzen A."/>
            <person name="Chen C."/>
            <person name="Yanf M."/>
            <person name="Daum C."/>
            <person name="Ng V."/>
            <person name="Clum A."/>
            <person name="Steindorff A."/>
            <person name="Ohm R."/>
            <person name="Martin F."/>
            <person name="Silar P."/>
            <person name="Natvig D."/>
            <person name="Lalanne C."/>
            <person name="Gautier V."/>
            <person name="Ament-Velasquez S.L."/>
            <person name="Kruys A."/>
            <person name="Hutchinson M.I."/>
            <person name="Powell A.J."/>
            <person name="Barry K."/>
            <person name="Miller A.N."/>
            <person name="Grigoriev I.V."/>
            <person name="Debuchy R."/>
            <person name="Gladieux P."/>
            <person name="Thoren M.H."/>
            <person name="Johannesson H."/>
        </authorList>
    </citation>
    <scope>NUCLEOTIDE SEQUENCE</scope>
    <source>
        <strain evidence="1">SMH4131-1</strain>
    </source>
</reference>
<accession>A0AAE0IGE0</accession>
<proteinExistence type="predicted"/>
<evidence type="ECO:0000313" key="1">
    <source>
        <dbReference type="EMBL" id="KAK3324596.1"/>
    </source>
</evidence>
<dbReference type="AlphaFoldDB" id="A0AAE0IGE0"/>
<keyword evidence="2" id="KW-1185">Reference proteome</keyword>
<sequence length="120" mass="13734">MCLGHTYNLACGHSLLQFSERCERKCAVPTGESTYIQDTCAPCDPSFRVEQIIRAYDQKIRQAQEEHRIALQHKKHGEIRAAYERVEKLFTDQRKEVAEVRKLGAACPEVIWPGKAVDEC</sequence>
<protein>
    <submittedName>
        <fullName evidence="1">Uncharacterized protein</fullName>
    </submittedName>
</protein>
<reference evidence="1" key="1">
    <citation type="journal article" date="2023" name="Mol. Phylogenet. Evol.">
        <title>Genome-scale phylogeny and comparative genomics of the fungal order Sordariales.</title>
        <authorList>
            <person name="Hensen N."/>
            <person name="Bonometti L."/>
            <person name="Westerberg I."/>
            <person name="Brannstrom I.O."/>
            <person name="Guillou S."/>
            <person name="Cros-Aarteil S."/>
            <person name="Calhoun S."/>
            <person name="Haridas S."/>
            <person name="Kuo A."/>
            <person name="Mondo S."/>
            <person name="Pangilinan J."/>
            <person name="Riley R."/>
            <person name="LaButti K."/>
            <person name="Andreopoulos B."/>
            <person name="Lipzen A."/>
            <person name="Chen C."/>
            <person name="Yan M."/>
            <person name="Daum C."/>
            <person name="Ng V."/>
            <person name="Clum A."/>
            <person name="Steindorff A."/>
            <person name="Ohm R.A."/>
            <person name="Martin F."/>
            <person name="Silar P."/>
            <person name="Natvig D.O."/>
            <person name="Lalanne C."/>
            <person name="Gautier V."/>
            <person name="Ament-Velasquez S.L."/>
            <person name="Kruys A."/>
            <person name="Hutchinson M.I."/>
            <person name="Powell A.J."/>
            <person name="Barry K."/>
            <person name="Miller A.N."/>
            <person name="Grigoriev I.V."/>
            <person name="Debuchy R."/>
            <person name="Gladieux P."/>
            <person name="Hiltunen Thoren M."/>
            <person name="Johannesson H."/>
        </authorList>
    </citation>
    <scope>NUCLEOTIDE SEQUENCE</scope>
    <source>
        <strain evidence="1">SMH4131-1</strain>
    </source>
</reference>